<keyword evidence="2 4" id="KW-0328">Glycosyltransferase</keyword>
<dbReference type="GO" id="GO:0080044">
    <property type="term" value="F:quercetin 7-O-glucosyltransferase activity"/>
    <property type="evidence" value="ECO:0007669"/>
    <property type="project" value="TreeGrafter"/>
</dbReference>
<dbReference type="EMBL" id="CM018045">
    <property type="protein sequence ID" value="KAA8527228.1"/>
    <property type="molecule type" value="Genomic_DNA"/>
</dbReference>
<evidence type="ECO:0000313" key="7">
    <source>
        <dbReference type="Proteomes" id="UP000325577"/>
    </source>
</evidence>
<dbReference type="PANTHER" id="PTHR11926:SF1311">
    <property type="entry name" value="UDP-GLYCOSYLTRANSFERASE 74F2"/>
    <property type="match status" value="1"/>
</dbReference>
<keyword evidence="3 4" id="KW-0808">Transferase</keyword>
<dbReference type="FunFam" id="3.40.50.2000:FF:000019">
    <property type="entry name" value="Glycosyltransferase"/>
    <property type="match status" value="1"/>
</dbReference>
<dbReference type="OrthoDB" id="5835829at2759"/>
<dbReference type="CDD" id="cd03784">
    <property type="entry name" value="GT1_Gtf-like"/>
    <property type="match status" value="1"/>
</dbReference>
<name>A0A5J5AB04_9ASTE</name>
<dbReference type="PANTHER" id="PTHR11926">
    <property type="entry name" value="GLUCOSYL/GLUCURONOSYL TRANSFERASES"/>
    <property type="match status" value="1"/>
</dbReference>
<gene>
    <name evidence="6" type="ORF">F0562_034675</name>
</gene>
<evidence type="ECO:0000256" key="2">
    <source>
        <dbReference type="ARBA" id="ARBA00022676"/>
    </source>
</evidence>
<comment type="similarity">
    <text evidence="1 4">Belongs to the UDP-glycosyltransferase family.</text>
</comment>
<dbReference type="Proteomes" id="UP000325577">
    <property type="component" value="Linkage Group LG21"/>
</dbReference>
<dbReference type="PROSITE" id="PS00375">
    <property type="entry name" value="UDPGT"/>
    <property type="match status" value="1"/>
</dbReference>
<dbReference type="EC" id="2.4.1.-" evidence="5"/>
<keyword evidence="7" id="KW-1185">Reference proteome</keyword>
<dbReference type="InterPro" id="IPR035595">
    <property type="entry name" value="UDP_glycos_trans_CS"/>
</dbReference>
<evidence type="ECO:0000256" key="3">
    <source>
        <dbReference type="ARBA" id="ARBA00022679"/>
    </source>
</evidence>
<evidence type="ECO:0000256" key="1">
    <source>
        <dbReference type="ARBA" id="ARBA00009995"/>
    </source>
</evidence>
<dbReference type="Gene3D" id="3.40.50.2000">
    <property type="entry name" value="Glycogen Phosphorylase B"/>
    <property type="match status" value="2"/>
</dbReference>
<accession>A0A5J5AB04</accession>
<dbReference type="InterPro" id="IPR002213">
    <property type="entry name" value="UDP_glucos_trans"/>
</dbReference>
<dbReference type="AlphaFoldDB" id="A0A5J5AB04"/>
<protein>
    <recommendedName>
        <fullName evidence="5">Glycosyltransferase</fullName>
        <ecNumber evidence="5">2.4.1.-</ecNumber>
    </recommendedName>
</protein>
<dbReference type="GO" id="GO:0080043">
    <property type="term" value="F:quercetin 3-O-glucosyltransferase activity"/>
    <property type="evidence" value="ECO:0007669"/>
    <property type="project" value="TreeGrafter"/>
</dbReference>
<evidence type="ECO:0000313" key="6">
    <source>
        <dbReference type="EMBL" id="KAA8527228.1"/>
    </source>
</evidence>
<evidence type="ECO:0000256" key="4">
    <source>
        <dbReference type="RuleBase" id="RU003718"/>
    </source>
</evidence>
<dbReference type="SUPFAM" id="SSF53756">
    <property type="entry name" value="UDP-Glycosyltransferase/glycogen phosphorylase"/>
    <property type="match status" value="1"/>
</dbReference>
<dbReference type="FunFam" id="3.40.50.2000:FF:000057">
    <property type="entry name" value="Glycosyltransferase"/>
    <property type="match status" value="1"/>
</dbReference>
<proteinExistence type="inferred from homology"/>
<sequence>MEKEKRWSGVHVLALPYPSQGHVNPMLQFCKRLVSKGLRATLAITNFISKSNSTTLPLHQHPQSQTHYSHSVQLATISDGYDEGGFMQAESIRAYLARLQAAGSKTLAQLIERHQSSDQYPIDCVIYDAFLPWALDVTKQFAGLVGAPFFTQPCAVNYIYYYVHHGLLNPPLSSLPVDSIPGLPSLQLEDMPSFIYVHGSYPAYFELVLKQFLNVDQADYVLVNTFYSLEAEVVDAMSKISPLITIGPTIPSFYLDKRVENDNDYGLNLFPLDPSGASGTNWLSNKPTGSVVYVSFGSMANLGQDQMQELAWGLKNSNCYFLWAIRASEEEAKLPEKFREETSEKGLFMRWSPQLEVLSSEAVGCFFSHCGWNSTIEALSLGVPMVVMPQWTDQTTNAKFVQDVWKMGIRVKVDDKGIVGRQEIEACIREVMEGETGKEMKKNAIKWRDLAKEAVSEGGTSDLNINEFVSKLMSSKSCSF</sequence>
<reference evidence="6 7" key="1">
    <citation type="submission" date="2019-09" db="EMBL/GenBank/DDBJ databases">
        <title>A chromosome-level genome assembly of the Chinese tupelo Nyssa sinensis.</title>
        <authorList>
            <person name="Yang X."/>
            <person name="Kang M."/>
            <person name="Yang Y."/>
            <person name="Xiong H."/>
            <person name="Wang M."/>
            <person name="Zhang Z."/>
            <person name="Wang Z."/>
            <person name="Wu H."/>
            <person name="Ma T."/>
            <person name="Liu J."/>
            <person name="Xi Z."/>
        </authorList>
    </citation>
    <scope>NUCLEOTIDE SEQUENCE [LARGE SCALE GENOMIC DNA]</scope>
    <source>
        <strain evidence="6">J267</strain>
        <tissue evidence="6">Leaf</tissue>
    </source>
</reference>
<evidence type="ECO:0000256" key="5">
    <source>
        <dbReference type="RuleBase" id="RU362057"/>
    </source>
</evidence>
<dbReference type="Pfam" id="PF00201">
    <property type="entry name" value="UDPGT"/>
    <property type="match status" value="1"/>
</dbReference>
<organism evidence="6 7">
    <name type="scientific">Nyssa sinensis</name>
    <dbReference type="NCBI Taxonomy" id="561372"/>
    <lineage>
        <taxon>Eukaryota</taxon>
        <taxon>Viridiplantae</taxon>
        <taxon>Streptophyta</taxon>
        <taxon>Embryophyta</taxon>
        <taxon>Tracheophyta</taxon>
        <taxon>Spermatophyta</taxon>
        <taxon>Magnoliopsida</taxon>
        <taxon>eudicotyledons</taxon>
        <taxon>Gunneridae</taxon>
        <taxon>Pentapetalae</taxon>
        <taxon>asterids</taxon>
        <taxon>Cornales</taxon>
        <taxon>Nyssaceae</taxon>
        <taxon>Nyssa</taxon>
    </lineage>
</organism>